<dbReference type="InterPro" id="IPR046674">
    <property type="entry name" value="DUF6544"/>
</dbReference>
<dbReference type="Proteomes" id="UP000325291">
    <property type="component" value="Unassembled WGS sequence"/>
</dbReference>
<gene>
    <name evidence="1" type="ORF">FLO80_17185</name>
</gene>
<dbReference type="RefSeq" id="WP_111366965.1">
    <property type="nucleotide sequence ID" value="NZ_VINQ01000016.1"/>
</dbReference>
<reference evidence="1 2" key="1">
    <citation type="submission" date="2019-07" db="EMBL/GenBank/DDBJ databases">
        <title>Aquicoccus porphyridii gen. nov., sp. nov., isolated from a small marine red alga, Porphyridium marinum.</title>
        <authorList>
            <person name="Liu L."/>
        </authorList>
    </citation>
    <scope>NUCLEOTIDE SEQUENCE [LARGE SCALE GENOMIC DNA]</scope>
    <source>
        <strain evidence="1 2">L1 8-17</strain>
    </source>
</reference>
<accession>A0A5A9Z4U2</accession>
<comment type="caution">
    <text evidence="1">The sequence shown here is derived from an EMBL/GenBank/DDBJ whole genome shotgun (WGS) entry which is preliminary data.</text>
</comment>
<evidence type="ECO:0000313" key="2">
    <source>
        <dbReference type="Proteomes" id="UP000325291"/>
    </source>
</evidence>
<dbReference type="Pfam" id="PF20181">
    <property type="entry name" value="DUF6544"/>
    <property type="match status" value="1"/>
</dbReference>
<sequence>MMMVVTGIVGGLAVLGALHLWAARRFREEAAALVGRVVAGPAPDGIRDDLPQAVAALGLRGTGGTPPLAPALHLTQAAEMTLAPGKGWQPITARQVIGVATPGFVWEAWQMRGPLVSLRVIDSYVEGHGLLAARLMGSVPVARVQGGEMDRGEAMRYLAELPWAPDAILANRAVLWRVLEDGRIEARLAMTPRDAVVCFTLDAGGDIVEMNARDRPATGPDGRSTLRDWRGRFHDYGMIGGRRVPLRGEVGYVGGEGFAPYWRGRITGLATDPAM</sequence>
<dbReference type="AlphaFoldDB" id="A0A5A9Z4U2"/>
<dbReference type="EMBL" id="VINQ01000016">
    <property type="protein sequence ID" value="KAA0912138.1"/>
    <property type="molecule type" value="Genomic_DNA"/>
</dbReference>
<name>A0A5A9Z4U2_9RHOB</name>
<keyword evidence="2" id="KW-1185">Reference proteome</keyword>
<protein>
    <submittedName>
        <fullName evidence="1">Uncharacterized protein</fullName>
    </submittedName>
</protein>
<organism evidence="1 2">
    <name type="scientific">Aquicoccus porphyridii</name>
    <dbReference type="NCBI Taxonomy" id="1852029"/>
    <lineage>
        <taxon>Bacteria</taxon>
        <taxon>Pseudomonadati</taxon>
        <taxon>Pseudomonadota</taxon>
        <taxon>Alphaproteobacteria</taxon>
        <taxon>Rhodobacterales</taxon>
        <taxon>Paracoccaceae</taxon>
        <taxon>Aquicoccus</taxon>
    </lineage>
</organism>
<evidence type="ECO:0000313" key="1">
    <source>
        <dbReference type="EMBL" id="KAA0912138.1"/>
    </source>
</evidence>
<proteinExistence type="predicted"/>